<evidence type="ECO:0000313" key="2">
    <source>
        <dbReference type="EMBL" id="CAB1454464.1"/>
    </source>
</evidence>
<dbReference type="AlphaFoldDB" id="A0A9N7VRN8"/>
<evidence type="ECO:0000313" key="3">
    <source>
        <dbReference type="Proteomes" id="UP001153269"/>
    </source>
</evidence>
<protein>
    <submittedName>
        <fullName evidence="2">Uncharacterized protein</fullName>
    </submittedName>
</protein>
<feature type="compositionally biased region" description="Basic and acidic residues" evidence="1">
    <location>
        <begin position="63"/>
        <end position="85"/>
    </location>
</feature>
<evidence type="ECO:0000256" key="1">
    <source>
        <dbReference type="SAM" id="MobiDB-lite"/>
    </source>
</evidence>
<name>A0A9N7VRN8_PLEPL</name>
<feature type="region of interest" description="Disordered" evidence="1">
    <location>
        <begin position="59"/>
        <end position="85"/>
    </location>
</feature>
<comment type="caution">
    <text evidence="2">The sequence shown here is derived from an EMBL/GenBank/DDBJ whole genome shotgun (WGS) entry which is preliminary data.</text>
</comment>
<dbReference type="Proteomes" id="UP001153269">
    <property type="component" value="Unassembled WGS sequence"/>
</dbReference>
<proteinExistence type="predicted"/>
<organism evidence="2 3">
    <name type="scientific">Pleuronectes platessa</name>
    <name type="common">European plaice</name>
    <dbReference type="NCBI Taxonomy" id="8262"/>
    <lineage>
        <taxon>Eukaryota</taxon>
        <taxon>Metazoa</taxon>
        <taxon>Chordata</taxon>
        <taxon>Craniata</taxon>
        <taxon>Vertebrata</taxon>
        <taxon>Euteleostomi</taxon>
        <taxon>Actinopterygii</taxon>
        <taxon>Neopterygii</taxon>
        <taxon>Teleostei</taxon>
        <taxon>Neoteleostei</taxon>
        <taxon>Acanthomorphata</taxon>
        <taxon>Carangaria</taxon>
        <taxon>Pleuronectiformes</taxon>
        <taxon>Pleuronectoidei</taxon>
        <taxon>Pleuronectidae</taxon>
        <taxon>Pleuronectes</taxon>
    </lineage>
</organism>
<sequence>MSACVSVCGAEQEAASSSGSSPGSWRLRAGDGGWRMEDGDGEGEEFDPACMFEICEESAAQKNPRELEEKRAQEELMSDTTERMR</sequence>
<keyword evidence="3" id="KW-1185">Reference proteome</keyword>
<accession>A0A9N7VRN8</accession>
<gene>
    <name evidence="2" type="ORF">PLEPLA_LOCUS42230</name>
</gene>
<feature type="region of interest" description="Disordered" evidence="1">
    <location>
        <begin position="1"/>
        <end position="46"/>
    </location>
</feature>
<dbReference type="EMBL" id="CADEAL010004214">
    <property type="protein sequence ID" value="CAB1454464.1"/>
    <property type="molecule type" value="Genomic_DNA"/>
</dbReference>
<reference evidence="2" key="1">
    <citation type="submission" date="2020-03" db="EMBL/GenBank/DDBJ databases">
        <authorList>
            <person name="Weist P."/>
        </authorList>
    </citation>
    <scope>NUCLEOTIDE SEQUENCE</scope>
</reference>